<dbReference type="AlphaFoldDB" id="A0A2A9NW45"/>
<proteinExistence type="predicted"/>
<feature type="transmembrane region" description="Helical" evidence="1">
    <location>
        <begin position="35"/>
        <end position="54"/>
    </location>
</feature>
<keyword evidence="1" id="KW-0812">Transmembrane</keyword>
<protein>
    <submittedName>
        <fullName evidence="2">Uncharacterized protein</fullName>
    </submittedName>
</protein>
<dbReference type="InterPro" id="IPR021848">
    <property type="entry name" value="HODM_asu-like"/>
</dbReference>
<name>A0A2A9NW45_9AGAR</name>
<organism evidence="2 3">
    <name type="scientific">Amanita thiersii Skay4041</name>
    <dbReference type="NCBI Taxonomy" id="703135"/>
    <lineage>
        <taxon>Eukaryota</taxon>
        <taxon>Fungi</taxon>
        <taxon>Dikarya</taxon>
        <taxon>Basidiomycota</taxon>
        <taxon>Agaricomycotina</taxon>
        <taxon>Agaricomycetes</taxon>
        <taxon>Agaricomycetidae</taxon>
        <taxon>Agaricales</taxon>
        <taxon>Pluteineae</taxon>
        <taxon>Amanitaceae</taxon>
        <taxon>Amanita</taxon>
    </lineage>
</organism>
<keyword evidence="1" id="KW-0472">Membrane</keyword>
<sequence>MPLPELREWGQITYERYSSLILSTMPVEHFLSTSYLSPLLAAAIAALIFTFIRYETRRSRHATQRVPGEDLRCIEWSPVHFTYPKITPCIEKLADIKPIPYRPFRWGPYHITMGIRSMAWDDWIELDNQYEQYQRIRAHRIQTRGQGVIRVLGDNPGLVCGGGEAAVELVHELAEYLSQRYPTAFCVTRRALDDRRKSLYGWYGVPPIQDITIVAMGITYRLPLHEHDGERAAERALEISALLVQDDLAIMIEGKDGKYYFQAGAICVAGFWRMEDKIGRALDEIHISGNVPRYQEKLQTSLERFFRRLPVDKPVIRNNYFIQVVQPRGEESGIDPEELAWSTTTNGLEDEYSNGQRFSLPKRDMKPTAETLRLRTERQTLRRLPISGAIVFTIRTYVIPVEELGKERGVPGRMASALRSWPDDIVEYKGRERGGWGKMLIEYMDKCHKEQIERGEVVEGGKEGSNSRYPL</sequence>
<dbReference type="Pfam" id="PF11927">
    <property type="entry name" value="HODM_asu-like"/>
    <property type="match status" value="1"/>
</dbReference>
<evidence type="ECO:0000256" key="1">
    <source>
        <dbReference type="SAM" id="Phobius"/>
    </source>
</evidence>
<evidence type="ECO:0000313" key="3">
    <source>
        <dbReference type="Proteomes" id="UP000242287"/>
    </source>
</evidence>
<dbReference type="STRING" id="703135.A0A2A9NW45"/>
<dbReference type="EMBL" id="KZ301978">
    <property type="protein sequence ID" value="PFH52551.1"/>
    <property type="molecule type" value="Genomic_DNA"/>
</dbReference>
<accession>A0A2A9NW45</accession>
<keyword evidence="3" id="KW-1185">Reference proteome</keyword>
<evidence type="ECO:0000313" key="2">
    <source>
        <dbReference type="EMBL" id="PFH52551.1"/>
    </source>
</evidence>
<dbReference type="Proteomes" id="UP000242287">
    <property type="component" value="Unassembled WGS sequence"/>
</dbReference>
<reference evidence="2 3" key="1">
    <citation type="submission" date="2014-02" db="EMBL/GenBank/DDBJ databases">
        <title>Transposable element dynamics among asymbiotic and ectomycorrhizal Amanita fungi.</title>
        <authorList>
            <consortium name="DOE Joint Genome Institute"/>
            <person name="Hess J."/>
            <person name="Skrede I."/>
            <person name="Wolfe B."/>
            <person name="LaButti K."/>
            <person name="Ohm R.A."/>
            <person name="Grigoriev I.V."/>
            <person name="Pringle A."/>
        </authorList>
    </citation>
    <scope>NUCLEOTIDE SEQUENCE [LARGE SCALE GENOMIC DNA]</scope>
    <source>
        <strain evidence="2 3">SKay4041</strain>
    </source>
</reference>
<dbReference type="OrthoDB" id="497541at2759"/>
<gene>
    <name evidence="2" type="ORF">AMATHDRAFT_74037</name>
</gene>
<keyword evidence="1" id="KW-1133">Transmembrane helix</keyword>